<evidence type="ECO:0000256" key="2">
    <source>
        <dbReference type="ARBA" id="ARBA00023002"/>
    </source>
</evidence>
<dbReference type="InterPro" id="IPR029510">
    <property type="entry name" value="Ald_DH_CS_GLU"/>
</dbReference>
<dbReference type="PROSITE" id="PS00070">
    <property type="entry name" value="ALDEHYDE_DEHYDR_CYS"/>
    <property type="match status" value="1"/>
</dbReference>
<sequence>MLEIFYNIVGKECRTGDTSDRVTCPRTGDALWEAPLASETDLEDAVKSARAASSSWAATSVGVRQNLLRKFAAEITAQAAALSGILAQETGKSKLLTSQSLSDEIVHEDATVKVIATRTPLGVVAAICPWNFPLVLATGKIAAGLVTGNCVIVKPSPFTPYTTLKVVEIALNTFPPGVLQALNGGAEIGRGLTLHPGVDKISLTGSTATGKKIMECASYSLKRITLELGGNDASIVCEDVDPASVARQVAIGCLFHSGQMCVATKRVYVHKSIYPAFLHTLVEEFEKIKTRAPVDFPSTFGPLQNNMQFSIVKEHIEDCKARGCTFATGGKADEGPGFWIEPTIVDRPPDDALVVAGEQFGPITPVLEWETEEEVIRRANNTSSGLGACVWSTDMARAERIGRKLEAGSIWLNSFEKPLPMAYFSGHKESGVGGEWGKQGLLSYVNTQSLHIYKDPVLGRL</sequence>
<feature type="active site" evidence="5">
    <location>
        <position position="227"/>
    </location>
</feature>
<reference evidence="8 9" key="1">
    <citation type="journal article" date="2016" name="Nat. Commun.">
        <title>Ectomycorrhizal ecology is imprinted in the genome of the dominant symbiotic fungus Cenococcum geophilum.</title>
        <authorList>
            <consortium name="DOE Joint Genome Institute"/>
            <person name="Peter M."/>
            <person name="Kohler A."/>
            <person name="Ohm R.A."/>
            <person name="Kuo A."/>
            <person name="Krutzmann J."/>
            <person name="Morin E."/>
            <person name="Arend M."/>
            <person name="Barry K.W."/>
            <person name="Binder M."/>
            <person name="Choi C."/>
            <person name="Clum A."/>
            <person name="Copeland A."/>
            <person name="Grisel N."/>
            <person name="Haridas S."/>
            <person name="Kipfer T."/>
            <person name="LaButti K."/>
            <person name="Lindquist E."/>
            <person name="Lipzen A."/>
            <person name="Maire R."/>
            <person name="Meier B."/>
            <person name="Mihaltcheva S."/>
            <person name="Molinier V."/>
            <person name="Murat C."/>
            <person name="Poggeler S."/>
            <person name="Quandt C.A."/>
            <person name="Sperisen C."/>
            <person name="Tritt A."/>
            <person name="Tisserant E."/>
            <person name="Crous P.W."/>
            <person name="Henrissat B."/>
            <person name="Nehls U."/>
            <person name="Egli S."/>
            <person name="Spatafora J.W."/>
            <person name="Grigoriev I.V."/>
            <person name="Martin F.M."/>
        </authorList>
    </citation>
    <scope>NUCLEOTIDE SEQUENCE [LARGE SCALE GENOMIC DNA]</scope>
    <source>
        <strain evidence="8 9">CBS 207.34</strain>
    </source>
</reference>
<evidence type="ECO:0000256" key="3">
    <source>
        <dbReference type="ARBA" id="ARBA00024226"/>
    </source>
</evidence>
<dbReference type="SUPFAM" id="SSF53720">
    <property type="entry name" value="ALDH-like"/>
    <property type="match status" value="1"/>
</dbReference>
<dbReference type="InterPro" id="IPR015590">
    <property type="entry name" value="Aldehyde_DH_dom"/>
</dbReference>
<evidence type="ECO:0000256" key="5">
    <source>
        <dbReference type="PROSITE-ProRule" id="PRU10007"/>
    </source>
</evidence>
<dbReference type="InterPro" id="IPR016161">
    <property type="entry name" value="Ald_DH/histidinol_DH"/>
</dbReference>
<keyword evidence="9" id="KW-1185">Reference proteome</keyword>
<dbReference type="Proteomes" id="UP000250140">
    <property type="component" value="Unassembled WGS sequence"/>
</dbReference>
<evidence type="ECO:0000256" key="1">
    <source>
        <dbReference type="ARBA" id="ARBA00009986"/>
    </source>
</evidence>
<comment type="similarity">
    <text evidence="1 6">Belongs to the aldehyde dehydrogenase family.</text>
</comment>
<gene>
    <name evidence="8" type="ORF">AOQ84DRAFT_371131</name>
</gene>
<dbReference type="Pfam" id="PF00171">
    <property type="entry name" value="Aldedh"/>
    <property type="match status" value="1"/>
</dbReference>
<evidence type="ECO:0000256" key="6">
    <source>
        <dbReference type="RuleBase" id="RU003345"/>
    </source>
</evidence>
<comment type="catalytic activity">
    <reaction evidence="4">
        <text>an aldehyde + NAD(+) + H2O = a carboxylate + NADH + 2 H(+)</text>
        <dbReference type="Rhea" id="RHEA:16185"/>
        <dbReference type="ChEBI" id="CHEBI:15377"/>
        <dbReference type="ChEBI" id="CHEBI:15378"/>
        <dbReference type="ChEBI" id="CHEBI:17478"/>
        <dbReference type="ChEBI" id="CHEBI:29067"/>
        <dbReference type="ChEBI" id="CHEBI:57540"/>
        <dbReference type="ChEBI" id="CHEBI:57945"/>
        <dbReference type="EC" id="1.2.1.3"/>
    </reaction>
</comment>
<dbReference type="OrthoDB" id="310895at2759"/>
<dbReference type="Gene3D" id="3.40.309.10">
    <property type="entry name" value="Aldehyde Dehydrogenase, Chain A, domain 2"/>
    <property type="match status" value="1"/>
</dbReference>
<keyword evidence="2 6" id="KW-0560">Oxidoreductase</keyword>
<dbReference type="GO" id="GO:0004029">
    <property type="term" value="F:aldehyde dehydrogenase (NAD+) activity"/>
    <property type="evidence" value="ECO:0007669"/>
    <property type="project" value="UniProtKB-EC"/>
</dbReference>
<dbReference type="EC" id="1.2.1.3" evidence="3"/>
<proteinExistence type="inferred from homology"/>
<dbReference type="Gene3D" id="3.40.605.10">
    <property type="entry name" value="Aldehyde Dehydrogenase, Chain A, domain 1"/>
    <property type="match status" value="1"/>
</dbReference>
<dbReference type="InterPro" id="IPR016162">
    <property type="entry name" value="Ald_DH_N"/>
</dbReference>
<evidence type="ECO:0000313" key="9">
    <source>
        <dbReference type="Proteomes" id="UP000250140"/>
    </source>
</evidence>
<accession>A0A8E2JYN9</accession>
<dbReference type="PROSITE" id="PS00687">
    <property type="entry name" value="ALDEHYDE_DEHYDR_GLU"/>
    <property type="match status" value="1"/>
</dbReference>
<dbReference type="InterPro" id="IPR016160">
    <property type="entry name" value="Ald_DH_CS_CYS"/>
</dbReference>
<feature type="domain" description="Aldehyde dehydrogenase" evidence="7">
    <location>
        <begin position="21"/>
        <end position="449"/>
    </location>
</feature>
<organism evidence="8 9">
    <name type="scientific">Glonium stellatum</name>
    <dbReference type="NCBI Taxonomy" id="574774"/>
    <lineage>
        <taxon>Eukaryota</taxon>
        <taxon>Fungi</taxon>
        <taxon>Dikarya</taxon>
        <taxon>Ascomycota</taxon>
        <taxon>Pezizomycotina</taxon>
        <taxon>Dothideomycetes</taxon>
        <taxon>Pleosporomycetidae</taxon>
        <taxon>Gloniales</taxon>
        <taxon>Gloniaceae</taxon>
        <taxon>Glonium</taxon>
    </lineage>
</organism>
<evidence type="ECO:0000259" key="7">
    <source>
        <dbReference type="Pfam" id="PF00171"/>
    </source>
</evidence>
<name>A0A8E2JYN9_9PEZI</name>
<dbReference type="AlphaFoldDB" id="A0A8E2JYN9"/>
<evidence type="ECO:0000256" key="4">
    <source>
        <dbReference type="ARBA" id="ARBA00049194"/>
    </source>
</evidence>
<dbReference type="InterPro" id="IPR044086">
    <property type="entry name" value="LUC3-like"/>
</dbReference>
<dbReference type="InterPro" id="IPR016163">
    <property type="entry name" value="Ald_DH_C"/>
</dbReference>
<dbReference type="EMBL" id="KV748555">
    <property type="protein sequence ID" value="OCL14609.1"/>
    <property type="molecule type" value="Genomic_DNA"/>
</dbReference>
<dbReference type="CDD" id="cd07106">
    <property type="entry name" value="ALDH_AldA-AAD23400"/>
    <property type="match status" value="1"/>
</dbReference>
<dbReference type="PANTHER" id="PTHR11699">
    <property type="entry name" value="ALDEHYDE DEHYDROGENASE-RELATED"/>
    <property type="match status" value="1"/>
</dbReference>
<protein>
    <recommendedName>
        <fullName evidence="3">aldehyde dehydrogenase (NAD(+))</fullName>
        <ecNumber evidence="3">1.2.1.3</ecNumber>
    </recommendedName>
</protein>
<evidence type="ECO:0000313" key="8">
    <source>
        <dbReference type="EMBL" id="OCL14609.1"/>
    </source>
</evidence>